<dbReference type="InterPro" id="IPR053850">
    <property type="entry name" value="Glyco_hydro_123_N_2"/>
</dbReference>
<dbReference type="SUPFAM" id="SSF49785">
    <property type="entry name" value="Galactose-binding domain-like"/>
    <property type="match status" value="2"/>
</dbReference>
<evidence type="ECO:0000313" key="3">
    <source>
        <dbReference type="EMBL" id="GAA1589993.1"/>
    </source>
</evidence>
<dbReference type="PANTHER" id="PTHR45713">
    <property type="entry name" value="FTP DOMAIN-CONTAINING PROTEIN"/>
    <property type="match status" value="1"/>
</dbReference>
<reference evidence="4" key="1">
    <citation type="journal article" date="2019" name="Int. J. Syst. Evol. Microbiol.">
        <title>The Global Catalogue of Microorganisms (GCM) 10K type strain sequencing project: providing services to taxonomists for standard genome sequencing and annotation.</title>
        <authorList>
            <consortium name="The Broad Institute Genomics Platform"/>
            <consortium name="The Broad Institute Genome Sequencing Center for Infectious Disease"/>
            <person name="Wu L."/>
            <person name="Ma J."/>
        </authorList>
    </citation>
    <scope>NUCLEOTIDE SEQUENCE [LARGE SCALE GENOMIC DNA]</scope>
    <source>
        <strain evidence="4">JCM 14969</strain>
    </source>
</reference>
<protein>
    <recommendedName>
        <fullName evidence="2">F5/8 type C domain-containing protein</fullName>
    </recommendedName>
</protein>
<dbReference type="EMBL" id="BAAAOS010000033">
    <property type="protein sequence ID" value="GAA1589993.1"/>
    <property type="molecule type" value="Genomic_DNA"/>
</dbReference>
<dbReference type="Gene3D" id="2.60.120.260">
    <property type="entry name" value="Galactose-binding domain-like"/>
    <property type="match status" value="2"/>
</dbReference>
<gene>
    <name evidence="3" type="ORF">GCM10009789_49520</name>
</gene>
<evidence type="ECO:0000256" key="1">
    <source>
        <dbReference type="SAM" id="SignalP"/>
    </source>
</evidence>
<dbReference type="Pfam" id="PF00754">
    <property type="entry name" value="F5_F8_type_C"/>
    <property type="match status" value="2"/>
</dbReference>
<evidence type="ECO:0000259" key="2">
    <source>
        <dbReference type="PROSITE" id="PS50022"/>
    </source>
</evidence>
<name>A0ABP4PVG1_9ACTN</name>
<feature type="chain" id="PRO_5045316649" description="F5/8 type C domain-containing protein" evidence="1">
    <location>
        <begin position="24"/>
        <end position="1055"/>
    </location>
</feature>
<dbReference type="Pfam" id="PF22680">
    <property type="entry name" value="Glyco_hydro_123_N_2"/>
    <property type="match status" value="1"/>
</dbReference>
<dbReference type="Proteomes" id="UP001500393">
    <property type="component" value="Unassembled WGS sequence"/>
</dbReference>
<dbReference type="Pfam" id="PF13320">
    <property type="entry name" value="GH123_cat"/>
    <property type="match status" value="1"/>
</dbReference>
<accession>A0ABP4PVG1</accession>
<proteinExistence type="predicted"/>
<evidence type="ECO:0000313" key="4">
    <source>
        <dbReference type="Proteomes" id="UP001500393"/>
    </source>
</evidence>
<dbReference type="InterPro" id="IPR008979">
    <property type="entry name" value="Galactose-bd-like_sf"/>
</dbReference>
<dbReference type="RefSeq" id="WP_344217811.1">
    <property type="nucleotide sequence ID" value="NZ_BAAAOS010000033.1"/>
</dbReference>
<dbReference type="Gene3D" id="2.60.120.560">
    <property type="entry name" value="Exo-inulinase, domain 1"/>
    <property type="match status" value="1"/>
</dbReference>
<feature type="domain" description="F5/8 type C" evidence="2">
    <location>
        <begin position="894"/>
        <end position="1055"/>
    </location>
</feature>
<feature type="domain" description="F5/8 type C" evidence="2">
    <location>
        <begin position="744"/>
        <end position="879"/>
    </location>
</feature>
<dbReference type="PANTHER" id="PTHR45713:SF6">
    <property type="entry name" value="F5_8 TYPE C DOMAIN-CONTAINING PROTEIN"/>
    <property type="match status" value="1"/>
</dbReference>
<dbReference type="PROSITE" id="PS50022">
    <property type="entry name" value="FA58C_3"/>
    <property type="match status" value="2"/>
</dbReference>
<dbReference type="InterPro" id="IPR051941">
    <property type="entry name" value="BG_Antigen-Binding_Lectin"/>
</dbReference>
<keyword evidence="4" id="KW-1185">Reference proteome</keyword>
<keyword evidence="1" id="KW-0732">Signal</keyword>
<dbReference type="InterPro" id="IPR000421">
    <property type="entry name" value="FA58C"/>
</dbReference>
<dbReference type="InterPro" id="IPR025150">
    <property type="entry name" value="GH123_cat"/>
</dbReference>
<feature type="signal peptide" evidence="1">
    <location>
        <begin position="1"/>
        <end position="23"/>
    </location>
</feature>
<sequence>MRILAGLASGVLVATLIPLPAHAAPPPVWTHSAADRLFAGTTKPANAPAAIALYAARNETEAAQIAVRPTAAITGVSVAASALTGPGGATIPASQITVRREYLHPNVALLGDAEVEPAPGGGTQYYDALVENTPRSLAANVTQPYHYSVHVPTTQAPGVYTGSAIVQSSAGNVTVPVRLTVYPTTLPPTDQSTFKLNNWTTSAGWDYDGTIKSIPIQYGVQMYDANWWRVIESMARNHAKHRNNVVFADFQALLIPDTTIDAAGNYTFGWNTFDRFLQIYVDAGALQWIHTPHLLIGSNATNPARLEMLKRGADGKPQMVPVLTNTAESNAYLDKLFPALKQHLDANGWTNKFYMSANDESGRPEDTTAANWLYAKYRQFFPNPLLNEAELHILTPAATTTANTPILDLYENNVGYYQSKRLGGNELWLYNCIGPRGPYLNRFIGSHLDKTRLTPLLAWKTNSVGYLHWGWNYWFQHVGGPYVQFDTFDGPQNGDNFLVRPNRAAYDLYDSIRSETQLDGVEDYELFTRLAATKPVLAKALANSLITNSYTIDHSGTAVDNVHRQVLDALATGGPDQTYPYSDDFTAGAASWHAGKGTWSAAGGVLSQTDTSRWDFVNSLEARAYSEVVASVDLRITGVNSNDGNNNWAGLVVRNLNGTDFESGYLVAQRNNGEVFVYRSGANLGRAMVPGYAPGQFNRLRVVARGNTITIYAGSGHAPVLTVTDNAFSAGGIGLASGGVSVQFDNVRLNPETNPAEARPVTVSSTYEGDGWNQRAAVDGRRTSVAGAMGWTSGAAASATDVQSIQLDLGSVRPVSRVDLYPRTDGANAGTGFPVDFTVQVSADGTSWSTVASRQNYGKPVAAAQTIPFATQNARYVKVVGSKLSQDNFGTYRMQFAEVEVAGGNLAAGRAVTTSSSSEFTAEGWLRSNLTDGSRQSRLWNTMGWTSDSVAAGSTQYARVDLGGPSLVSRVDLSARSDGSNTGNGFPVDFTIETSLDGTTWTPVASAADRPQPGADVQGFTFPATTARFVQVRGTELRPDGEGGYRMQLAEVEVR</sequence>
<organism evidence="3 4">
    <name type="scientific">Kribbella sancticallisti</name>
    <dbReference type="NCBI Taxonomy" id="460087"/>
    <lineage>
        <taxon>Bacteria</taxon>
        <taxon>Bacillati</taxon>
        <taxon>Actinomycetota</taxon>
        <taxon>Actinomycetes</taxon>
        <taxon>Propionibacteriales</taxon>
        <taxon>Kribbellaceae</taxon>
        <taxon>Kribbella</taxon>
    </lineage>
</organism>
<comment type="caution">
    <text evidence="3">The sequence shown here is derived from an EMBL/GenBank/DDBJ whole genome shotgun (WGS) entry which is preliminary data.</text>
</comment>